<evidence type="ECO:0000313" key="2">
    <source>
        <dbReference type="Proteomes" id="UP000182444"/>
    </source>
</evidence>
<dbReference type="VEuPathDB" id="FungiDB:YALI1_E26532g"/>
<name>A0A1D8NJI6_YARLL</name>
<dbReference type="EMBL" id="CP017557">
    <property type="protein sequence ID" value="AOW05796.1"/>
    <property type="molecule type" value="Genomic_DNA"/>
</dbReference>
<reference evidence="1 2" key="1">
    <citation type="journal article" date="2016" name="PLoS ONE">
        <title>Sequence Assembly of Yarrowia lipolytica Strain W29/CLIB89 Shows Transposable Element Diversity.</title>
        <authorList>
            <person name="Magnan C."/>
            <person name="Yu J."/>
            <person name="Chang I."/>
            <person name="Jahn E."/>
            <person name="Kanomata Y."/>
            <person name="Wu J."/>
            <person name="Zeller M."/>
            <person name="Oakes M."/>
            <person name="Baldi P."/>
            <person name="Sandmeyer S."/>
        </authorList>
    </citation>
    <scope>NUCLEOTIDE SEQUENCE [LARGE SCALE GENOMIC DNA]</scope>
    <source>
        <strain evidence="2">CLIB89(W29)</strain>
    </source>
</reference>
<accession>A0A1D8NJI6</accession>
<sequence length="147" mass="16170">MISSLSSLQCTTFSDPLSDIYIRSPSPRLPFHLRIIKLTSGRRQKGVTCNETIPLRTTTAVGGTAGGLELEGHVTLLKPRTHDAIRSTYMTPAVAWIVRCHVLWGVGGEVSDCTQVGVQLPLCRRSWLILTGPRDAWLIAESLMMLI</sequence>
<dbReference type="AlphaFoldDB" id="A0A1D8NJI6"/>
<dbReference type="Proteomes" id="UP000182444">
    <property type="component" value="Chromosome 1E"/>
</dbReference>
<protein>
    <submittedName>
        <fullName evidence="1">Uncharacterized protein</fullName>
    </submittedName>
</protein>
<proteinExistence type="predicted"/>
<evidence type="ECO:0000313" key="1">
    <source>
        <dbReference type="EMBL" id="AOW05796.1"/>
    </source>
</evidence>
<dbReference type="GeneID" id="94583690"/>
<gene>
    <name evidence="1" type="ORF">YALI1_E26532g</name>
</gene>
<dbReference type="RefSeq" id="XP_068139189.1">
    <property type="nucleotide sequence ID" value="XM_068283088.1"/>
</dbReference>
<organism evidence="1 2">
    <name type="scientific">Yarrowia lipolytica</name>
    <name type="common">Candida lipolytica</name>
    <dbReference type="NCBI Taxonomy" id="4952"/>
    <lineage>
        <taxon>Eukaryota</taxon>
        <taxon>Fungi</taxon>
        <taxon>Dikarya</taxon>
        <taxon>Ascomycota</taxon>
        <taxon>Saccharomycotina</taxon>
        <taxon>Dipodascomycetes</taxon>
        <taxon>Dipodascales</taxon>
        <taxon>Dipodascales incertae sedis</taxon>
        <taxon>Yarrowia</taxon>
    </lineage>
</organism>